<evidence type="ECO:0000313" key="2">
    <source>
        <dbReference type="EMBL" id="KAG5664902.1"/>
    </source>
</evidence>
<keyword evidence="1" id="KW-0812">Transmembrane</keyword>
<dbReference type="EMBL" id="JAGPUO010000002">
    <property type="protein sequence ID" value="KAG5664902.1"/>
    <property type="molecule type" value="Genomic_DNA"/>
</dbReference>
<accession>A0A9P7HHI7</accession>
<feature type="transmembrane region" description="Helical" evidence="1">
    <location>
        <begin position="24"/>
        <end position="43"/>
    </location>
</feature>
<reference evidence="2" key="1">
    <citation type="submission" date="2021-04" db="EMBL/GenBank/DDBJ databases">
        <title>Draft genome of Fusarium avenaceum strain F156N33, isolated from an atmospheric sample in Virginia.</title>
        <authorList>
            <person name="Yang S."/>
            <person name="Vinatzer B.A."/>
            <person name="Coleman J."/>
        </authorList>
    </citation>
    <scope>NUCLEOTIDE SEQUENCE</scope>
    <source>
        <strain evidence="2">F156N33</strain>
    </source>
</reference>
<feature type="non-terminal residue" evidence="2">
    <location>
        <position position="286"/>
    </location>
</feature>
<evidence type="ECO:0000313" key="3">
    <source>
        <dbReference type="Proteomes" id="UP000782241"/>
    </source>
</evidence>
<gene>
    <name evidence="2" type="ORF">KAF25_008636</name>
</gene>
<dbReference type="AlphaFoldDB" id="A0A9P7HHI7"/>
<dbReference type="Proteomes" id="UP000782241">
    <property type="component" value="Unassembled WGS sequence"/>
</dbReference>
<keyword evidence="1" id="KW-0472">Membrane</keyword>
<comment type="caution">
    <text evidence="2">The sequence shown here is derived from an EMBL/GenBank/DDBJ whole genome shotgun (WGS) entry which is preliminary data.</text>
</comment>
<sequence length="286" mass="32646">TTMKHSINLTHKSLLKYFTSWDCLFLLISKLPLVILTFTYSGAYKYHTLHPIRAIKSYQGDESAIIRSLVHFRLTKIEELRFIQGAATLSGAAVIGVFSWPTTEKTIWATKMLWNWSLFLSSFALIGSAHQRLLRHLPETVDEDFGQQKLKVALSLFLQPPVDKEMKGSEDSDKAMRSISRKMLWFWQCPTMLMSFSWVFFLIGYALHLLTPIFDPSQAEISRKVSQKWLYSTMSTKFNMKQAAIVTLCGCGLVVSNFVFCASLCQYRLSKAEKDSPKATMELSPV</sequence>
<organism evidence="2 3">
    <name type="scientific">Fusarium avenaceum</name>
    <dbReference type="NCBI Taxonomy" id="40199"/>
    <lineage>
        <taxon>Eukaryota</taxon>
        <taxon>Fungi</taxon>
        <taxon>Dikarya</taxon>
        <taxon>Ascomycota</taxon>
        <taxon>Pezizomycotina</taxon>
        <taxon>Sordariomycetes</taxon>
        <taxon>Hypocreomycetidae</taxon>
        <taxon>Hypocreales</taxon>
        <taxon>Nectriaceae</taxon>
        <taxon>Fusarium</taxon>
        <taxon>Fusarium tricinctum species complex</taxon>
    </lineage>
</organism>
<feature type="transmembrane region" description="Helical" evidence="1">
    <location>
        <begin position="243"/>
        <end position="265"/>
    </location>
</feature>
<evidence type="ECO:0000256" key="1">
    <source>
        <dbReference type="SAM" id="Phobius"/>
    </source>
</evidence>
<name>A0A9P7HHI7_9HYPO</name>
<keyword evidence="1" id="KW-1133">Transmembrane helix</keyword>
<feature type="transmembrane region" description="Helical" evidence="1">
    <location>
        <begin position="82"/>
        <end position="100"/>
    </location>
</feature>
<feature type="transmembrane region" description="Helical" evidence="1">
    <location>
        <begin position="184"/>
        <end position="207"/>
    </location>
</feature>
<protein>
    <submittedName>
        <fullName evidence="2">Uncharacterized protein</fullName>
    </submittedName>
</protein>
<keyword evidence="3" id="KW-1185">Reference proteome</keyword>
<proteinExistence type="predicted"/>